<dbReference type="Proteomes" id="UP001527866">
    <property type="component" value="Unassembled WGS sequence"/>
</dbReference>
<proteinExistence type="predicted"/>
<sequence>MDAFAAEFLLPSAKAREAVGAMAMDDGRTADREREAVRRRLVALSAAYGVSWNLTLDQIQDIRLLGEDVLRWLRERTPTNAEFKEALGRRPQPDLASMRVSPRFATAVMAAHREHMITRHRALEMMRGQITDGDLGEGWREA</sequence>
<dbReference type="RefSeq" id="WP_270687140.1">
    <property type="nucleotide sequence ID" value="NZ_JAQFWQ010000053.1"/>
</dbReference>
<accession>A0ABT4U6H6</accession>
<keyword evidence="2" id="KW-1185">Reference proteome</keyword>
<dbReference type="EMBL" id="JAQFWQ010000053">
    <property type="protein sequence ID" value="MDA2812545.1"/>
    <property type="molecule type" value="Genomic_DNA"/>
</dbReference>
<organism evidence="1 2">
    <name type="scientific">Nocardiopsis endophytica</name>
    <dbReference type="NCBI Taxonomy" id="3018445"/>
    <lineage>
        <taxon>Bacteria</taxon>
        <taxon>Bacillati</taxon>
        <taxon>Actinomycetota</taxon>
        <taxon>Actinomycetes</taxon>
        <taxon>Streptosporangiales</taxon>
        <taxon>Nocardiopsidaceae</taxon>
        <taxon>Nocardiopsis</taxon>
    </lineage>
</organism>
<evidence type="ECO:0000313" key="1">
    <source>
        <dbReference type="EMBL" id="MDA2812545.1"/>
    </source>
</evidence>
<protein>
    <submittedName>
        <fullName evidence="1">Uncharacterized protein</fullName>
    </submittedName>
</protein>
<gene>
    <name evidence="1" type="ORF">O4J56_18015</name>
</gene>
<reference evidence="1 2" key="1">
    <citation type="submission" date="2023-01" db="EMBL/GenBank/DDBJ databases">
        <title>Draft genome sequence of Nocardiopsis sp. RSe5-2 isolated from halophytes.</title>
        <authorList>
            <person name="Duangmal K."/>
            <person name="Chantavorakit T."/>
        </authorList>
    </citation>
    <scope>NUCLEOTIDE SEQUENCE [LARGE SCALE GENOMIC DNA]</scope>
    <source>
        <strain evidence="1 2">RSe5-2</strain>
    </source>
</reference>
<evidence type="ECO:0000313" key="2">
    <source>
        <dbReference type="Proteomes" id="UP001527866"/>
    </source>
</evidence>
<comment type="caution">
    <text evidence="1">The sequence shown here is derived from an EMBL/GenBank/DDBJ whole genome shotgun (WGS) entry which is preliminary data.</text>
</comment>
<name>A0ABT4U6H6_9ACTN</name>